<evidence type="ECO:0000256" key="11">
    <source>
        <dbReference type="ARBA" id="ARBA00023136"/>
    </source>
</evidence>
<keyword evidence="8 13" id="KW-0560">Oxidoreductase</keyword>
<evidence type="ECO:0000256" key="8">
    <source>
        <dbReference type="ARBA" id="ARBA00023002"/>
    </source>
</evidence>
<comment type="similarity">
    <text evidence="3 13">Belongs to the cytochrome P450 family.</text>
</comment>
<dbReference type="SMR" id="A0A0A0LG04"/>
<dbReference type="KEGG" id="csv:101208335"/>
<dbReference type="OrthoDB" id="2789670at2759"/>
<evidence type="ECO:0000256" key="4">
    <source>
        <dbReference type="ARBA" id="ARBA00022617"/>
    </source>
</evidence>
<keyword evidence="6 12" id="KW-0479">Metal-binding</keyword>
<comment type="cofactor">
    <cofactor evidence="1 12">
        <name>heme</name>
        <dbReference type="ChEBI" id="CHEBI:30413"/>
    </cofactor>
</comment>
<dbReference type="GO" id="GO:0004497">
    <property type="term" value="F:monooxygenase activity"/>
    <property type="evidence" value="ECO:0000318"/>
    <property type="project" value="GO_Central"/>
</dbReference>
<dbReference type="PANTHER" id="PTHR47947">
    <property type="entry name" value="CYTOCHROME P450 82C3-RELATED"/>
    <property type="match status" value="1"/>
</dbReference>
<dbReference type="STRING" id="3659.A0A0A0LG04"/>
<dbReference type="SUPFAM" id="SSF48264">
    <property type="entry name" value="Cytochrome P450"/>
    <property type="match status" value="1"/>
</dbReference>
<evidence type="ECO:0000256" key="5">
    <source>
        <dbReference type="ARBA" id="ARBA00022692"/>
    </source>
</evidence>
<dbReference type="PRINTS" id="PR00463">
    <property type="entry name" value="EP450I"/>
</dbReference>
<dbReference type="Gene3D" id="1.10.630.10">
    <property type="entry name" value="Cytochrome P450"/>
    <property type="match status" value="1"/>
</dbReference>
<feature type="binding site" description="axial binding residue" evidence="12">
    <location>
        <position position="476"/>
    </location>
    <ligand>
        <name>heme</name>
        <dbReference type="ChEBI" id="CHEBI:30413"/>
    </ligand>
    <ligandPart>
        <name>Fe</name>
        <dbReference type="ChEBI" id="CHEBI:18248"/>
    </ligandPart>
</feature>
<dbReference type="InterPro" id="IPR036396">
    <property type="entry name" value="Cyt_P450_sf"/>
</dbReference>
<evidence type="ECO:0000256" key="6">
    <source>
        <dbReference type="ARBA" id="ARBA00022723"/>
    </source>
</evidence>
<dbReference type="InterPro" id="IPR017972">
    <property type="entry name" value="Cyt_P450_CS"/>
</dbReference>
<evidence type="ECO:0000256" key="13">
    <source>
        <dbReference type="RuleBase" id="RU000461"/>
    </source>
</evidence>
<accession>A0A0A0LG04</accession>
<keyword evidence="5 14" id="KW-0812">Transmembrane</keyword>
<feature type="transmembrane region" description="Helical" evidence="14">
    <location>
        <begin position="17"/>
        <end position="35"/>
    </location>
</feature>
<reference evidence="15 16" key="3">
    <citation type="journal article" date="2010" name="BMC Genomics">
        <title>Transcriptome sequencing and comparative analysis of cucumber flowers with different sex types.</title>
        <authorList>
            <person name="Guo S."/>
            <person name="Zheng Y."/>
            <person name="Joung J.G."/>
            <person name="Liu S."/>
            <person name="Zhang Z."/>
            <person name="Crasta O.R."/>
            <person name="Sobral B.W."/>
            <person name="Xu Y."/>
            <person name="Huang S."/>
            <person name="Fei Z."/>
        </authorList>
    </citation>
    <scope>NUCLEOTIDE SEQUENCE [LARGE SCALE GENOMIC DNA]</scope>
    <source>
        <strain evidence="16">cv. 9930</strain>
    </source>
</reference>
<dbReference type="GO" id="GO:0005506">
    <property type="term" value="F:iron ion binding"/>
    <property type="evidence" value="ECO:0007669"/>
    <property type="project" value="InterPro"/>
</dbReference>
<dbReference type="Gramene" id="KGN59914">
    <property type="protein sequence ID" value="KGN59914"/>
    <property type="gene ID" value="Csa_3G852630"/>
</dbReference>
<dbReference type="EMBL" id="CM002924">
    <property type="protein sequence ID" value="KGN59914.1"/>
    <property type="molecule type" value="Genomic_DNA"/>
</dbReference>
<dbReference type="PRINTS" id="PR00385">
    <property type="entry name" value="P450"/>
</dbReference>
<evidence type="ECO:0000256" key="2">
    <source>
        <dbReference type="ARBA" id="ARBA00004370"/>
    </source>
</evidence>
<dbReference type="FunFam" id="1.10.630.10:FF:000026">
    <property type="entry name" value="Cytochrome P450 82C4"/>
    <property type="match status" value="1"/>
</dbReference>
<dbReference type="GO" id="GO:0020037">
    <property type="term" value="F:heme binding"/>
    <property type="evidence" value="ECO:0007669"/>
    <property type="project" value="InterPro"/>
</dbReference>
<proteinExistence type="inferred from homology"/>
<evidence type="ECO:0000256" key="7">
    <source>
        <dbReference type="ARBA" id="ARBA00022989"/>
    </source>
</evidence>
<name>A0A0A0LG04_CUCSA</name>
<evidence type="ECO:0000256" key="1">
    <source>
        <dbReference type="ARBA" id="ARBA00001971"/>
    </source>
</evidence>
<keyword evidence="7 14" id="KW-1133">Transmembrane helix</keyword>
<dbReference type="InterPro" id="IPR002401">
    <property type="entry name" value="Cyt_P450_E_grp-I"/>
</dbReference>
<dbReference type="Pfam" id="PF00067">
    <property type="entry name" value="p450"/>
    <property type="match status" value="1"/>
</dbReference>
<dbReference type="PROSITE" id="PS00086">
    <property type="entry name" value="CYTOCHROME_P450"/>
    <property type="match status" value="1"/>
</dbReference>
<reference evidence="15 16" key="1">
    <citation type="journal article" date="2009" name="Nat. Genet.">
        <title>The genome of the cucumber, Cucumis sativus L.</title>
        <authorList>
            <person name="Huang S."/>
            <person name="Li R."/>
            <person name="Zhang Z."/>
            <person name="Li L."/>
            <person name="Gu X."/>
            <person name="Fan W."/>
            <person name="Lucas W.J."/>
            <person name="Wang X."/>
            <person name="Xie B."/>
            <person name="Ni P."/>
            <person name="Ren Y."/>
            <person name="Zhu H."/>
            <person name="Li J."/>
            <person name="Lin K."/>
            <person name="Jin W."/>
            <person name="Fei Z."/>
            <person name="Li G."/>
            <person name="Staub J."/>
            <person name="Kilian A."/>
            <person name="van der Vossen E.A."/>
            <person name="Wu Y."/>
            <person name="Guo J."/>
            <person name="He J."/>
            <person name="Jia Z."/>
            <person name="Ren Y."/>
            <person name="Tian G."/>
            <person name="Lu Y."/>
            <person name="Ruan J."/>
            <person name="Qian W."/>
            <person name="Wang M."/>
            <person name="Huang Q."/>
            <person name="Li B."/>
            <person name="Xuan Z."/>
            <person name="Cao J."/>
            <person name="Asan"/>
            <person name="Wu Z."/>
            <person name="Zhang J."/>
            <person name="Cai Q."/>
            <person name="Bai Y."/>
            <person name="Zhao B."/>
            <person name="Han Y."/>
            <person name="Li Y."/>
            <person name="Li X."/>
            <person name="Wang S."/>
            <person name="Shi Q."/>
            <person name="Liu S."/>
            <person name="Cho W.K."/>
            <person name="Kim J.Y."/>
            <person name="Xu Y."/>
            <person name="Heller-Uszynska K."/>
            <person name="Miao H."/>
            <person name="Cheng Z."/>
            <person name="Zhang S."/>
            <person name="Wu J."/>
            <person name="Yang Y."/>
            <person name="Kang H."/>
            <person name="Li M."/>
            <person name="Liang H."/>
            <person name="Ren X."/>
            <person name="Shi Z."/>
            <person name="Wen M."/>
            <person name="Jian M."/>
            <person name="Yang H."/>
            <person name="Zhang G."/>
            <person name="Yang Z."/>
            <person name="Chen R."/>
            <person name="Liu S."/>
            <person name="Li J."/>
            <person name="Ma L."/>
            <person name="Liu H."/>
            <person name="Zhou Y."/>
            <person name="Zhao J."/>
            <person name="Fang X."/>
            <person name="Li G."/>
            <person name="Fang L."/>
            <person name="Li Y."/>
            <person name="Liu D."/>
            <person name="Zheng H."/>
            <person name="Zhang Y."/>
            <person name="Qin N."/>
            <person name="Li Z."/>
            <person name="Yang G."/>
            <person name="Yang S."/>
            <person name="Bolund L."/>
            <person name="Kristiansen K."/>
            <person name="Zheng H."/>
            <person name="Li S."/>
            <person name="Zhang X."/>
            <person name="Yang H."/>
            <person name="Wang J."/>
            <person name="Sun R."/>
            <person name="Zhang B."/>
            <person name="Jiang S."/>
            <person name="Wang J."/>
            <person name="Du Y."/>
            <person name="Li S."/>
        </authorList>
    </citation>
    <scope>NUCLEOTIDE SEQUENCE [LARGE SCALE GENOMIC DNA]</scope>
    <source>
        <strain evidence="16">cv. 9930</strain>
    </source>
</reference>
<evidence type="ECO:0000313" key="16">
    <source>
        <dbReference type="Proteomes" id="UP000029981"/>
    </source>
</evidence>
<keyword evidence="16" id="KW-1185">Reference proteome</keyword>
<organism evidence="15 16">
    <name type="scientific">Cucumis sativus</name>
    <name type="common">Cucumber</name>
    <dbReference type="NCBI Taxonomy" id="3659"/>
    <lineage>
        <taxon>Eukaryota</taxon>
        <taxon>Viridiplantae</taxon>
        <taxon>Streptophyta</taxon>
        <taxon>Embryophyta</taxon>
        <taxon>Tracheophyta</taxon>
        <taxon>Spermatophyta</taxon>
        <taxon>Magnoliopsida</taxon>
        <taxon>eudicotyledons</taxon>
        <taxon>Gunneridae</taxon>
        <taxon>Pentapetalae</taxon>
        <taxon>rosids</taxon>
        <taxon>fabids</taxon>
        <taxon>Cucurbitales</taxon>
        <taxon>Cucurbitaceae</taxon>
        <taxon>Benincaseae</taxon>
        <taxon>Cucumis</taxon>
    </lineage>
</organism>
<reference evidence="15 16" key="2">
    <citation type="journal article" date="2009" name="PLoS ONE">
        <title>An integrated genetic and cytogenetic map of the cucumber genome.</title>
        <authorList>
            <person name="Ren Y."/>
            <person name="Zhang Z."/>
            <person name="Liu J."/>
            <person name="Staub J.E."/>
            <person name="Han Y."/>
            <person name="Cheng Z."/>
            <person name="Li X."/>
            <person name="Lu J."/>
            <person name="Miao H."/>
            <person name="Kang H."/>
            <person name="Xie B."/>
            <person name="Gu X."/>
            <person name="Wang X."/>
            <person name="Du Y."/>
            <person name="Jin W."/>
            <person name="Huang S."/>
        </authorList>
    </citation>
    <scope>NUCLEOTIDE SEQUENCE [LARGE SCALE GENOMIC DNA]</scope>
    <source>
        <strain evidence="16">cv. 9930</strain>
    </source>
</reference>
<dbReference type="GO" id="GO:0016705">
    <property type="term" value="F:oxidoreductase activity, acting on paired donors, with incorporation or reduction of molecular oxygen"/>
    <property type="evidence" value="ECO:0007669"/>
    <property type="project" value="InterPro"/>
</dbReference>
<keyword evidence="4 12" id="KW-0349">Heme</keyword>
<evidence type="ECO:0000313" key="15">
    <source>
        <dbReference type="EMBL" id="KGN59914.1"/>
    </source>
</evidence>
<evidence type="ECO:0000256" key="12">
    <source>
        <dbReference type="PIRSR" id="PIRSR602401-1"/>
    </source>
</evidence>
<protein>
    <recommendedName>
        <fullName evidence="17">Cytochrome P450</fullName>
    </recommendedName>
</protein>
<keyword evidence="10 13" id="KW-0503">Monooxygenase</keyword>
<dbReference type="eggNOG" id="KOG0156">
    <property type="taxonomic scope" value="Eukaryota"/>
</dbReference>
<keyword evidence="9 12" id="KW-0408">Iron</keyword>
<evidence type="ECO:0000256" key="14">
    <source>
        <dbReference type="SAM" id="Phobius"/>
    </source>
</evidence>
<keyword evidence="11 14" id="KW-0472">Membrane</keyword>
<evidence type="ECO:0008006" key="17">
    <source>
        <dbReference type="Google" id="ProtNLM"/>
    </source>
</evidence>
<dbReference type="InterPro" id="IPR001128">
    <property type="entry name" value="Cyt_P450"/>
</dbReference>
<dbReference type="PANTHER" id="PTHR47947:SF26">
    <property type="entry name" value="CYTOCHROME P450"/>
    <property type="match status" value="1"/>
</dbReference>
<evidence type="ECO:0000256" key="3">
    <source>
        <dbReference type="ARBA" id="ARBA00010617"/>
    </source>
</evidence>
<dbReference type="InterPro" id="IPR050651">
    <property type="entry name" value="Plant_Cytochrome_P450_Monoox"/>
</dbReference>
<reference evidence="15 16" key="4">
    <citation type="journal article" date="2011" name="BMC Genomics">
        <title>RNA-Seq improves annotation of protein-coding genes in the cucumber genome.</title>
        <authorList>
            <person name="Li Z."/>
            <person name="Zhang Z."/>
            <person name="Yan P."/>
            <person name="Huang S."/>
            <person name="Fei Z."/>
            <person name="Lin K."/>
        </authorList>
    </citation>
    <scope>NUCLEOTIDE SEQUENCE [LARGE SCALE GENOMIC DNA]</scope>
    <source>
        <strain evidence="16">cv. 9930</strain>
    </source>
</reference>
<dbReference type="GO" id="GO:0016020">
    <property type="term" value="C:membrane"/>
    <property type="evidence" value="ECO:0007669"/>
    <property type="project" value="UniProtKB-SubCell"/>
</dbReference>
<evidence type="ECO:0000256" key="10">
    <source>
        <dbReference type="ARBA" id="ARBA00023033"/>
    </source>
</evidence>
<dbReference type="CDD" id="cd20654">
    <property type="entry name" value="CYP82"/>
    <property type="match status" value="1"/>
</dbReference>
<dbReference type="OMA" id="PHECMED"/>
<evidence type="ECO:0000256" key="9">
    <source>
        <dbReference type="ARBA" id="ARBA00023004"/>
    </source>
</evidence>
<comment type="subcellular location">
    <subcellularLocation>
        <location evidence="2">Membrane</location>
    </subcellularLocation>
</comment>
<dbReference type="Proteomes" id="UP000029981">
    <property type="component" value="Chromosome 3"/>
</dbReference>
<dbReference type="AlphaFoldDB" id="A0A0A0LG04"/>
<sequence>MIVIRNMELLHFSSPDVVARIFALIIFLYALFKIYRGRARAHHRKRLPPEVGGALPLIGHLHLLDKNEPAHITFAKMADAYGPIFTLRLGLYTNLIVSNWEIARECFTTNDKIFASRPKLVASKLLGYDYAMLGLSPYGPHWRHVRKLTMLELLTSHRLQKLQHIRVSEVQTSIKNLYELCLKNKKNNEKNALVEMKTWFGDITLNTISRIVVGKQFSTAVDVSNTNENEEYRKALRDFFEWFGVFVPSDSFPFLKWLDLGGHEKAMKKTAQVLDEVFDKWIQEHQQKKNNLGAVKMEEHDFMDVMLSNVRDDGQLSKYDAHIVTKATCLALILAGSDTTTVTMIWALSLLLNNQEVLKRAQLELDEHVGRQRQVKESDVKNLLYLQAVVKETLRLYPAAPILIPHESIEDCVVAGYHIPLGTRLIVNVQKLQRDPQIWEDPCEFHPERFLTSEKDFDVRGQSPQLIPFGSGRRMCPGISFALQVMHLALANLLHGFEISRPTKELLDMEESAGMTSIRKNPLEVVLTPRLPPQVYEL</sequence>
<gene>
    <name evidence="15" type="ORF">Csa_3G852630</name>
</gene>